<evidence type="ECO:0000313" key="2">
    <source>
        <dbReference type="Proteomes" id="UP000024445"/>
    </source>
</evidence>
<evidence type="ECO:0000313" key="1">
    <source>
        <dbReference type="EMBL" id="AHY25490.1"/>
    </source>
</evidence>
<dbReference type="InterPro" id="IPR005601">
    <property type="entry name" value="Tail_fibre_p36"/>
</dbReference>
<dbReference type="KEGG" id="vg:19485126"/>
<dbReference type="GeneID" id="19485126"/>
<dbReference type="EMBL" id="KJ025957">
    <property type="protein sequence ID" value="AHY25490.1"/>
    <property type="molecule type" value="Genomic_DNA"/>
</dbReference>
<proteinExistence type="predicted"/>
<dbReference type="Proteomes" id="UP000024445">
    <property type="component" value="Segment"/>
</dbReference>
<gene>
    <name evidence="1" type="ORF">PS2_252</name>
</gene>
<keyword evidence="2" id="KW-1185">Reference proteome</keyword>
<reference evidence="1 2" key="1">
    <citation type="submission" date="2014-01" db="EMBL/GenBank/DDBJ databases">
        <authorList>
            <person name="Zhang G."/>
            <person name="Jin J."/>
            <person name="Li Z.J."/>
            <person name="Wang S.W."/>
            <person name="Chen S.J."/>
            <person name="Wang S.M."/>
            <person name="Wang X.T."/>
            <person name="Li Y.H."/>
            <person name="Wang J."/>
            <person name="Yang C.K."/>
            <person name="Wang L."/>
        </authorList>
    </citation>
    <scope>NUCLEOTIDE SEQUENCE [LARGE SCALE GENOMIC DNA]</scope>
</reference>
<protein>
    <submittedName>
        <fullName evidence="1">Putative split hinge connector of long tail fiber, distal connector</fullName>
    </submittedName>
</protein>
<sequence length="925" mass="99665">MADLKAGTTVGGALLWNASNLKLTPVSGAAPKLYYEQTNRIYTTGDKPTPEEIDTVSASRGGTYQKPVIFTEGIKLPKQASGDMPSIIPGNGDRASYETANMDISPWWGLGLRNDSAAGIKGRTIVFDVRTGSMISKGTLQADNGFIDGSSIVWSNAHKPSNVEMNAVQRTGGDSMDGTYNLSGTLIFAAGNGSGLRGRMNYNTGQHINLVSIGSDDVVSIGQNHTQVKGMTLSLPAGLSPQVRWSSDPKDMFRIYHEGFKPDNVVVGLSEVINALQLKKSGDVARTSDFEFRNLKLAADPTNDEHAVRLSYLNNNAFVQRDGVSLLSDSDWNDTKYHKPGSYNVQGGTGPNSVYAVLTAAKHPLASYCQWGVLTVSWVSGTNASSTTRMIQEFKSILRGVSAWRSCERGTSWTSWNFQWDNAENNNLYLSKTGGDSTSGSINLSNSSSWYKQSGIGVICLRPSVGTSQNVIVLGDGNIGNIEFRPATANGLIVNSRDSGNNTWRVYHQGFKPDNVDVGLGKVLNVEQVPLVSTKARGSTVNVAWVKMAEVRHTASGNSFFQFMSYGNAGVGATIRSIDTVELSGRFPNLSESTVTITAANIKNQMRHLKSTFEPNNGIARYGCVNKPGLIELWMKVPAWYSSETKYSVVSSALSTSFIEDADYVTSEPAGIVYVPIDYQYSTDNKPGKADVGLDKVENYKALPIDGSQPLNGTLDITNAARSLYYQSKGFSGLTPTTSGSTVVQWRGSYLNWNQDGQGSTDIINHPGAASGGFKFWQGTANSSAPYKQIASISPTGMFNGLSFMATVDSMVDLDQLDIPTNQNVWDDGIQIMQGAGTANNVPRGGPYPGNTGSALGTGLKFKSSANRHGQIWLEPDSTMWFRTLRSSDQGGTSGWIANLSNRNFKNYLDPEYISAGAVIDFGVV</sequence>
<dbReference type="OrthoDB" id="10867at10239"/>
<organism evidence="1 2">
    <name type="scientific">Serratia phage PS2</name>
    <dbReference type="NCBI Taxonomy" id="1481112"/>
    <lineage>
        <taxon>Viruses</taxon>
        <taxon>Duplodnaviria</taxon>
        <taxon>Heunggongvirae</taxon>
        <taxon>Uroviricota</taxon>
        <taxon>Caudoviricetes</taxon>
        <taxon>Muldoonvirus</taxon>
        <taxon>Muldoonvirus PS2</taxon>
    </lineage>
</organism>
<dbReference type="RefSeq" id="YP_009030299.1">
    <property type="nucleotide sequence ID" value="NC_024121.1"/>
</dbReference>
<accession>A0A023W5E5</accession>
<name>A0A023W5E5_9CAUD</name>
<dbReference type="Pfam" id="PF03903">
    <property type="entry name" value="Phage_T4_gp36"/>
    <property type="match status" value="1"/>
</dbReference>